<name>A0A0D7CRL5_9ACTN</name>
<sequence>MTAPIADQSAEQLPCPTRLSDVKGWFFTADQLMFDWFLAHQQDRSVAGDLLELGAYMGKSAIFMGARMRSDERFTVCDLFDSPAEDASNSQEMNKSYATLTRRAFEANYLSFHDELPSIVQGLSSVVRDHVADDSVRFAHIDASHLYEHVHGDILSVRELLTEDGVVVLDDYRAEHCPGVAAATWQAVTGEGLRPICITGTKFYGTWGDPEPLQKALLEWLQSRKDVWHEVQYINDAPLIRLSAKSAKEPAQPVSRHKAKATVPKPARPAQRPAAGPKAPASRPAGRPVPRAGRSVLRKVALDVLPPIVTRAIVSARRKARAGR</sequence>
<evidence type="ECO:0008006" key="4">
    <source>
        <dbReference type="Google" id="ProtNLM"/>
    </source>
</evidence>
<organism evidence="2 3">
    <name type="scientific">Streptomyces natalensis ATCC 27448</name>
    <dbReference type="NCBI Taxonomy" id="1240678"/>
    <lineage>
        <taxon>Bacteria</taxon>
        <taxon>Bacillati</taxon>
        <taxon>Actinomycetota</taxon>
        <taxon>Actinomycetes</taxon>
        <taxon>Kitasatosporales</taxon>
        <taxon>Streptomycetaceae</taxon>
        <taxon>Streptomyces</taxon>
    </lineage>
</organism>
<evidence type="ECO:0000313" key="3">
    <source>
        <dbReference type="Proteomes" id="UP000032458"/>
    </source>
</evidence>
<keyword evidence="3" id="KW-1185">Reference proteome</keyword>
<dbReference type="EMBL" id="JRKI01000008">
    <property type="protein sequence ID" value="KIZ18681.1"/>
    <property type="molecule type" value="Genomic_DNA"/>
</dbReference>
<dbReference type="InterPro" id="IPR029063">
    <property type="entry name" value="SAM-dependent_MTases_sf"/>
</dbReference>
<dbReference type="SUPFAM" id="SSF53335">
    <property type="entry name" value="S-adenosyl-L-methionine-dependent methyltransferases"/>
    <property type="match status" value="1"/>
</dbReference>
<dbReference type="Proteomes" id="UP000032458">
    <property type="component" value="Unassembled WGS sequence"/>
</dbReference>
<accession>A0A0D7CRL5</accession>
<dbReference type="Pfam" id="PF13578">
    <property type="entry name" value="Methyltransf_24"/>
    <property type="match status" value="1"/>
</dbReference>
<reference evidence="2 3" key="1">
    <citation type="submission" date="2014-09" db="EMBL/GenBank/DDBJ databases">
        <title>Draft genome sequence of Streptomyces natalensis ATCC 27448, producer of the antifungal pimaricin.</title>
        <authorList>
            <person name="Mendes M.V."/>
            <person name="Beites T."/>
            <person name="Pires S."/>
            <person name="Santos C.L."/>
            <person name="Moradas-Ferreira P."/>
        </authorList>
    </citation>
    <scope>NUCLEOTIDE SEQUENCE [LARGE SCALE GENOMIC DNA]</scope>
    <source>
        <strain evidence="2 3">ATCC 27448</strain>
    </source>
</reference>
<gene>
    <name evidence="2" type="ORF">SNA_05230</name>
</gene>
<evidence type="ECO:0000256" key="1">
    <source>
        <dbReference type="SAM" id="MobiDB-lite"/>
    </source>
</evidence>
<feature type="region of interest" description="Disordered" evidence="1">
    <location>
        <begin position="246"/>
        <end position="293"/>
    </location>
</feature>
<feature type="compositionally biased region" description="Low complexity" evidence="1">
    <location>
        <begin position="264"/>
        <end position="293"/>
    </location>
</feature>
<dbReference type="Gene3D" id="3.40.50.150">
    <property type="entry name" value="Vaccinia Virus protein VP39"/>
    <property type="match status" value="1"/>
</dbReference>
<comment type="caution">
    <text evidence="2">The sequence shown here is derived from an EMBL/GenBank/DDBJ whole genome shotgun (WGS) entry which is preliminary data.</text>
</comment>
<dbReference type="AlphaFoldDB" id="A0A0D7CRL5"/>
<proteinExistence type="predicted"/>
<dbReference type="PATRIC" id="fig|1240678.4.peg.1106"/>
<protein>
    <recommendedName>
        <fullName evidence="4">Class I SAM-dependent methyltransferase</fullName>
    </recommendedName>
</protein>
<dbReference type="RefSeq" id="WP_030069401.1">
    <property type="nucleotide sequence ID" value="NZ_JRKI01000008.1"/>
</dbReference>
<evidence type="ECO:0000313" key="2">
    <source>
        <dbReference type="EMBL" id="KIZ18681.1"/>
    </source>
</evidence>